<evidence type="ECO:0000256" key="4">
    <source>
        <dbReference type="ARBA" id="ARBA00023136"/>
    </source>
</evidence>
<feature type="transmembrane region" description="Helical" evidence="5">
    <location>
        <begin position="44"/>
        <end position="64"/>
    </location>
</feature>
<dbReference type="AlphaFoldDB" id="A0AAJ2LNI6"/>
<dbReference type="RefSeq" id="WP_310866697.1">
    <property type="nucleotide sequence ID" value="NZ_JAVLSF010001105.1"/>
</dbReference>
<proteinExistence type="predicted"/>
<keyword evidence="4 5" id="KW-0472">Membrane</keyword>
<dbReference type="Gene3D" id="1.20.1560.10">
    <property type="entry name" value="ABC transporter type 1, transmembrane domain"/>
    <property type="match status" value="1"/>
</dbReference>
<evidence type="ECO:0000256" key="2">
    <source>
        <dbReference type="ARBA" id="ARBA00022692"/>
    </source>
</evidence>
<sequence>GLNGFKEVKIRHSSEYFVRRFRDGVQDVERASREGNFFGAATRYLLEILFILGVGVLLAVSFIADPGGNIAGSLALFVAAGFRLLPNISAMVGAVNGIRMGRDSLVAVAREVEDATGAQEL</sequence>
<dbReference type="GO" id="GO:0005886">
    <property type="term" value="C:plasma membrane"/>
    <property type="evidence" value="ECO:0007669"/>
    <property type="project" value="UniProtKB-SubCell"/>
</dbReference>
<keyword evidence="3 5" id="KW-1133">Transmembrane helix</keyword>
<name>A0AAJ2LNI6_9HYPH</name>
<feature type="transmembrane region" description="Helical" evidence="5">
    <location>
        <begin position="70"/>
        <end position="95"/>
    </location>
</feature>
<gene>
    <name evidence="7" type="ORF">RJJ65_39820</name>
</gene>
<dbReference type="Proteomes" id="UP001268610">
    <property type="component" value="Unassembled WGS sequence"/>
</dbReference>
<feature type="domain" description="ABC transmembrane type-1" evidence="6">
    <location>
        <begin position="1"/>
        <end position="100"/>
    </location>
</feature>
<feature type="non-terminal residue" evidence="7">
    <location>
        <position position="121"/>
    </location>
</feature>
<evidence type="ECO:0000313" key="8">
    <source>
        <dbReference type="Proteomes" id="UP001268610"/>
    </source>
</evidence>
<accession>A0AAJ2LNI6</accession>
<protein>
    <recommendedName>
        <fullName evidence="6">ABC transmembrane type-1 domain-containing protein</fullName>
    </recommendedName>
</protein>
<dbReference type="EMBL" id="JAVLSF010001105">
    <property type="protein sequence ID" value="MDR9778695.1"/>
    <property type="molecule type" value="Genomic_DNA"/>
</dbReference>
<dbReference type="GO" id="GO:0140359">
    <property type="term" value="F:ABC-type transporter activity"/>
    <property type="evidence" value="ECO:0007669"/>
    <property type="project" value="InterPro"/>
</dbReference>
<evidence type="ECO:0000259" key="6">
    <source>
        <dbReference type="PROSITE" id="PS50929"/>
    </source>
</evidence>
<reference evidence="7" key="1">
    <citation type="submission" date="2023-04" db="EMBL/GenBank/DDBJ databases">
        <title>Genomic characterization of faba bean (Vicia faba) microsymbionts in Mexican soils.</title>
        <authorList>
            <person name="Rivera Orduna F.N."/>
            <person name="Guevara-Luna J."/>
            <person name="Yan J."/>
            <person name="Arroyo-Herrera I."/>
            <person name="Li Y."/>
            <person name="Vasquez-Murrieta M.S."/>
            <person name="Wang E.T."/>
        </authorList>
    </citation>
    <scope>NUCLEOTIDE SEQUENCE</scope>
    <source>
        <strain evidence="7">CH26</strain>
    </source>
</reference>
<feature type="non-terminal residue" evidence="7">
    <location>
        <position position="1"/>
    </location>
</feature>
<keyword evidence="2 5" id="KW-0812">Transmembrane</keyword>
<organism evidence="7 8">
    <name type="scientific">Rhizobium hidalgonense</name>
    <dbReference type="NCBI Taxonomy" id="1538159"/>
    <lineage>
        <taxon>Bacteria</taxon>
        <taxon>Pseudomonadati</taxon>
        <taxon>Pseudomonadota</taxon>
        <taxon>Alphaproteobacteria</taxon>
        <taxon>Hyphomicrobiales</taxon>
        <taxon>Rhizobiaceae</taxon>
        <taxon>Rhizobium/Agrobacterium group</taxon>
        <taxon>Rhizobium</taxon>
    </lineage>
</organism>
<dbReference type="InterPro" id="IPR036640">
    <property type="entry name" value="ABC1_TM_sf"/>
</dbReference>
<comment type="caution">
    <text evidence="7">The sequence shown here is derived from an EMBL/GenBank/DDBJ whole genome shotgun (WGS) entry which is preliminary data.</text>
</comment>
<evidence type="ECO:0000256" key="1">
    <source>
        <dbReference type="ARBA" id="ARBA00004651"/>
    </source>
</evidence>
<dbReference type="GO" id="GO:0005524">
    <property type="term" value="F:ATP binding"/>
    <property type="evidence" value="ECO:0007669"/>
    <property type="project" value="InterPro"/>
</dbReference>
<evidence type="ECO:0000256" key="5">
    <source>
        <dbReference type="SAM" id="Phobius"/>
    </source>
</evidence>
<evidence type="ECO:0000256" key="3">
    <source>
        <dbReference type="ARBA" id="ARBA00022989"/>
    </source>
</evidence>
<evidence type="ECO:0000313" key="7">
    <source>
        <dbReference type="EMBL" id="MDR9778695.1"/>
    </source>
</evidence>
<dbReference type="SUPFAM" id="SSF90123">
    <property type="entry name" value="ABC transporter transmembrane region"/>
    <property type="match status" value="1"/>
</dbReference>
<dbReference type="PROSITE" id="PS50929">
    <property type="entry name" value="ABC_TM1F"/>
    <property type="match status" value="1"/>
</dbReference>
<dbReference type="InterPro" id="IPR011527">
    <property type="entry name" value="ABC1_TM_dom"/>
</dbReference>
<comment type="subcellular location">
    <subcellularLocation>
        <location evidence="1">Cell membrane</location>
        <topology evidence="1">Multi-pass membrane protein</topology>
    </subcellularLocation>
</comment>